<dbReference type="AlphaFoldDB" id="A0A699KN19"/>
<reference evidence="4" key="1">
    <citation type="journal article" date="2019" name="Sci. Rep.">
        <title>Draft genome of Tanacetum cinerariifolium, the natural source of mosquito coil.</title>
        <authorList>
            <person name="Yamashiro T."/>
            <person name="Shiraishi A."/>
            <person name="Satake H."/>
            <person name="Nakayama K."/>
        </authorList>
    </citation>
    <scope>NUCLEOTIDE SEQUENCE</scope>
</reference>
<keyword evidence="1" id="KW-0862">Zinc</keyword>
<dbReference type="Pfam" id="PF00098">
    <property type="entry name" value="zf-CCHC"/>
    <property type="match status" value="1"/>
</dbReference>
<accession>A0A699KN19</accession>
<dbReference type="InterPro" id="IPR036875">
    <property type="entry name" value="Znf_CCHC_sf"/>
</dbReference>
<evidence type="ECO:0000259" key="3">
    <source>
        <dbReference type="PROSITE" id="PS50158"/>
    </source>
</evidence>
<evidence type="ECO:0000256" key="2">
    <source>
        <dbReference type="SAM" id="Coils"/>
    </source>
</evidence>
<feature type="domain" description="CCHC-type" evidence="3">
    <location>
        <begin position="34"/>
        <end position="49"/>
    </location>
</feature>
<name>A0A699KN19_TANCI</name>
<dbReference type="GO" id="GO:0008270">
    <property type="term" value="F:zinc ion binding"/>
    <property type="evidence" value="ECO:0007669"/>
    <property type="project" value="UniProtKB-KW"/>
</dbReference>
<feature type="coiled-coil region" evidence="2">
    <location>
        <begin position="188"/>
        <end position="222"/>
    </location>
</feature>
<evidence type="ECO:0000256" key="1">
    <source>
        <dbReference type="PROSITE-ProRule" id="PRU00047"/>
    </source>
</evidence>
<organism evidence="4">
    <name type="scientific">Tanacetum cinerariifolium</name>
    <name type="common">Dalmatian daisy</name>
    <name type="synonym">Chrysanthemum cinerariifolium</name>
    <dbReference type="NCBI Taxonomy" id="118510"/>
    <lineage>
        <taxon>Eukaryota</taxon>
        <taxon>Viridiplantae</taxon>
        <taxon>Streptophyta</taxon>
        <taxon>Embryophyta</taxon>
        <taxon>Tracheophyta</taxon>
        <taxon>Spermatophyta</taxon>
        <taxon>Magnoliopsida</taxon>
        <taxon>eudicotyledons</taxon>
        <taxon>Gunneridae</taxon>
        <taxon>Pentapetalae</taxon>
        <taxon>asterids</taxon>
        <taxon>campanulids</taxon>
        <taxon>Asterales</taxon>
        <taxon>Asteraceae</taxon>
        <taxon>Asteroideae</taxon>
        <taxon>Anthemideae</taxon>
        <taxon>Anthemidinae</taxon>
        <taxon>Tanacetum</taxon>
    </lineage>
</organism>
<dbReference type="InterPro" id="IPR001878">
    <property type="entry name" value="Znf_CCHC"/>
</dbReference>
<gene>
    <name evidence="4" type="ORF">Tci_674883</name>
</gene>
<evidence type="ECO:0000313" key="4">
    <source>
        <dbReference type="EMBL" id="GFB02912.1"/>
    </source>
</evidence>
<dbReference type="EMBL" id="BKCJ010536862">
    <property type="protein sequence ID" value="GFB02912.1"/>
    <property type="molecule type" value="Genomic_DNA"/>
</dbReference>
<comment type="caution">
    <text evidence="4">The sequence shown here is derived from an EMBL/GenBank/DDBJ whole genome shotgun (WGS) entry which is preliminary data.</text>
</comment>
<keyword evidence="2" id="KW-0175">Coiled coil</keyword>
<dbReference type="SMART" id="SM00343">
    <property type="entry name" value="ZnF_C2HC"/>
    <property type="match status" value="1"/>
</dbReference>
<proteinExistence type="predicted"/>
<sequence length="338" mass="38888">NQAFNVGNGNDESNQIVQCVLRIKSALRKANVQCYNCNEKGHYARDCQKPKVRYVKYFREQMLLAMKDEAKSNLNNKENDFMLDTSYGEETIKVLTAAVMLMAQIQPVDGNTETVPSYDAKTVSEVNALSKVHDQMSYVKCKTIIHTSNGDQIDSNIIFDDPFVENNGGTSEHDSNAHDEYNNIQTLAYNVEREAENQKRVNNELKRQKELLQKELETCNDQLAKNAFKERENRYLEDTYDLEEKLSSHDRIVYKMGQSIQTIHMLRKTSNNVYDPFLKAGLGYKNPERLKKAIAAQQKMYNGVMLHSVNLKINSHNSEETLEDAEKSQLKITLFYQD</sequence>
<dbReference type="SUPFAM" id="SSF57756">
    <property type="entry name" value="Retrovirus zinc finger-like domains"/>
    <property type="match status" value="1"/>
</dbReference>
<dbReference type="Gene3D" id="4.10.60.10">
    <property type="entry name" value="Zinc finger, CCHC-type"/>
    <property type="match status" value="1"/>
</dbReference>
<keyword evidence="1" id="KW-0479">Metal-binding</keyword>
<feature type="non-terminal residue" evidence="4">
    <location>
        <position position="1"/>
    </location>
</feature>
<dbReference type="PROSITE" id="PS50158">
    <property type="entry name" value="ZF_CCHC"/>
    <property type="match status" value="1"/>
</dbReference>
<protein>
    <recommendedName>
        <fullName evidence="3">CCHC-type domain-containing protein</fullName>
    </recommendedName>
</protein>
<dbReference type="GO" id="GO:0003676">
    <property type="term" value="F:nucleic acid binding"/>
    <property type="evidence" value="ECO:0007669"/>
    <property type="project" value="InterPro"/>
</dbReference>
<keyword evidence="1" id="KW-0863">Zinc-finger</keyword>